<evidence type="ECO:0000313" key="2">
    <source>
        <dbReference type="EMBL" id="EMA47863.1"/>
    </source>
</evidence>
<evidence type="ECO:0008006" key="4">
    <source>
        <dbReference type="Google" id="ProtNLM"/>
    </source>
</evidence>
<dbReference type="EMBL" id="AOMD01000002">
    <property type="protein sequence ID" value="EMA47863.1"/>
    <property type="molecule type" value="Genomic_DNA"/>
</dbReference>
<dbReference type="STRING" id="1227455.C449_00285"/>
<dbReference type="PATRIC" id="fig|1227455.4.peg.54"/>
<keyword evidence="1" id="KW-1133">Transmembrane helix</keyword>
<accession>M0MR76</accession>
<dbReference type="Proteomes" id="UP000011669">
    <property type="component" value="Unassembled WGS sequence"/>
</dbReference>
<dbReference type="RefSeq" id="WP_006075850.1">
    <property type="nucleotide sequence ID" value="NZ_AOMD01000002.1"/>
</dbReference>
<sequence>MARKDMRLVEIITMSESTRETVLDVLDANDLDYTVSDHTDDPDTSATISFPLPSHTVEPIQNELAELDLGADMYTVVVEPETITSDRLGESDDLYEQVEGLGHQGISRSELHSKAADLIPDLVIYSLMTAISAVVATAGVMLESTAVLVGSMVIAPLIGPPMATSVATVIDDQKLFARSLKFQAIGGLVAITSAVGFALLIRSTQFIPTGLNVDQVLQLSNHTAPSFLLVVIALSAGFAGAISLSTSATIGLVGVMIAAAVIPPLGVVGVGIAWGRPTAVLGSGAVVLLNILSINLAAIICLWYLGYHPQSWSELRKARSTMLRRVIVLATLVIVLATFLAHLATGTLDGLAGMLLQP</sequence>
<comment type="caution">
    <text evidence="2">The sequence shown here is derived from an EMBL/GenBank/DDBJ whole genome shotgun (WGS) entry which is preliminary data.</text>
</comment>
<gene>
    <name evidence="2" type="ORF">C449_00285</name>
</gene>
<evidence type="ECO:0000256" key="1">
    <source>
        <dbReference type="SAM" id="Phobius"/>
    </source>
</evidence>
<protein>
    <recommendedName>
        <fullName evidence="4">TIGR00341 family protein</fullName>
    </recommendedName>
</protein>
<dbReference type="InterPro" id="IPR005240">
    <property type="entry name" value="DUF389"/>
</dbReference>
<organism evidence="2 3">
    <name type="scientific">Halococcus saccharolyticus DSM 5350</name>
    <dbReference type="NCBI Taxonomy" id="1227455"/>
    <lineage>
        <taxon>Archaea</taxon>
        <taxon>Methanobacteriati</taxon>
        <taxon>Methanobacteriota</taxon>
        <taxon>Stenosarchaea group</taxon>
        <taxon>Halobacteria</taxon>
        <taxon>Halobacteriales</taxon>
        <taxon>Halococcaceae</taxon>
        <taxon>Halococcus</taxon>
    </lineage>
</organism>
<name>M0MR76_9EURY</name>
<evidence type="ECO:0000313" key="3">
    <source>
        <dbReference type="Proteomes" id="UP000011669"/>
    </source>
</evidence>
<feature type="transmembrane region" description="Helical" evidence="1">
    <location>
        <begin position="280"/>
        <end position="305"/>
    </location>
</feature>
<feature type="transmembrane region" description="Helical" evidence="1">
    <location>
        <begin position="148"/>
        <end position="170"/>
    </location>
</feature>
<feature type="transmembrane region" description="Helical" evidence="1">
    <location>
        <begin position="326"/>
        <end position="345"/>
    </location>
</feature>
<keyword evidence="1" id="KW-0812">Transmembrane</keyword>
<dbReference type="Pfam" id="PF04087">
    <property type="entry name" value="DUF389"/>
    <property type="match status" value="1"/>
</dbReference>
<dbReference type="PANTHER" id="PTHR20992:SF9">
    <property type="entry name" value="AT15442P-RELATED"/>
    <property type="match status" value="1"/>
</dbReference>
<dbReference type="AlphaFoldDB" id="M0MR76"/>
<feature type="transmembrane region" description="Helical" evidence="1">
    <location>
        <begin position="224"/>
        <end position="244"/>
    </location>
</feature>
<feature type="transmembrane region" description="Helical" evidence="1">
    <location>
        <begin position="122"/>
        <end position="142"/>
    </location>
</feature>
<keyword evidence="1" id="KW-0472">Membrane</keyword>
<feature type="transmembrane region" description="Helical" evidence="1">
    <location>
        <begin position="251"/>
        <end position="274"/>
    </location>
</feature>
<feature type="transmembrane region" description="Helical" evidence="1">
    <location>
        <begin position="182"/>
        <end position="204"/>
    </location>
</feature>
<dbReference type="InParanoid" id="M0MR76"/>
<dbReference type="PANTHER" id="PTHR20992">
    <property type="entry name" value="AT15442P-RELATED"/>
    <property type="match status" value="1"/>
</dbReference>
<proteinExistence type="predicted"/>
<keyword evidence="3" id="KW-1185">Reference proteome</keyword>
<dbReference type="NCBIfam" id="TIGR00341">
    <property type="entry name" value="TIGR00341 family protein"/>
    <property type="match status" value="1"/>
</dbReference>
<reference evidence="2 3" key="1">
    <citation type="journal article" date="2014" name="PLoS Genet.">
        <title>Phylogenetically driven sequencing of extremely halophilic archaea reveals strategies for static and dynamic osmo-response.</title>
        <authorList>
            <person name="Becker E.A."/>
            <person name="Seitzer P.M."/>
            <person name="Tritt A."/>
            <person name="Larsen D."/>
            <person name="Krusor M."/>
            <person name="Yao A.I."/>
            <person name="Wu D."/>
            <person name="Madern D."/>
            <person name="Eisen J.A."/>
            <person name="Darling A.E."/>
            <person name="Facciotti M.T."/>
        </authorList>
    </citation>
    <scope>NUCLEOTIDE SEQUENCE [LARGE SCALE GENOMIC DNA]</scope>
    <source>
        <strain evidence="2 3">DSM 5350</strain>
    </source>
</reference>